<feature type="signal peptide" evidence="1">
    <location>
        <begin position="1"/>
        <end position="22"/>
    </location>
</feature>
<name>A0ABS9KQK1_9BACT</name>
<sequence length="304" mass="35537">MKKRISLIAFSFLLLLHMQAQTELLTIAENNLKGSVKSATIKAHWMKEMFGELEPDGFYFGESCAFNKEGLLTTSTREENFDYGKVYSFRYDKNNRLSVKKSEFGKAKEKKHYTWKPVYDADGKEIEVNMYDEKDKLNWRQKIKYREDGQIKESVYYDGEGDLSSRLEYIYNSKNQLTSTTSYNKDDKVFRRVTAEYDEQGNKVKEEIKEFAGKYGTDVSYTWEYANGKKIAEFKTTVNDNKVKKYSSEFDQWGNVIREVGASGTVITTVYTFDSYNNWVTATSSWKGFNGPAVYRKVREIKYY</sequence>
<keyword evidence="3" id="KW-1185">Reference proteome</keyword>
<dbReference type="Gene3D" id="2.180.10.10">
    <property type="entry name" value="RHS repeat-associated core"/>
    <property type="match status" value="1"/>
</dbReference>
<proteinExistence type="predicted"/>
<evidence type="ECO:0000313" key="3">
    <source>
        <dbReference type="Proteomes" id="UP001165367"/>
    </source>
</evidence>
<organism evidence="2 3">
    <name type="scientific">Terrimonas ginsenosidimutans</name>
    <dbReference type="NCBI Taxonomy" id="2908004"/>
    <lineage>
        <taxon>Bacteria</taxon>
        <taxon>Pseudomonadati</taxon>
        <taxon>Bacteroidota</taxon>
        <taxon>Chitinophagia</taxon>
        <taxon>Chitinophagales</taxon>
        <taxon>Chitinophagaceae</taxon>
        <taxon>Terrimonas</taxon>
    </lineage>
</organism>
<keyword evidence="1" id="KW-0732">Signal</keyword>
<dbReference type="Proteomes" id="UP001165367">
    <property type="component" value="Unassembled WGS sequence"/>
</dbReference>
<evidence type="ECO:0008006" key="4">
    <source>
        <dbReference type="Google" id="ProtNLM"/>
    </source>
</evidence>
<feature type="chain" id="PRO_5047410196" description="YD repeat-containing protein" evidence="1">
    <location>
        <begin position="23"/>
        <end position="304"/>
    </location>
</feature>
<evidence type="ECO:0000256" key="1">
    <source>
        <dbReference type="SAM" id="SignalP"/>
    </source>
</evidence>
<reference evidence="2" key="1">
    <citation type="submission" date="2022-01" db="EMBL/GenBank/DDBJ databases">
        <authorList>
            <person name="Jo J.-H."/>
            <person name="Im W.-T."/>
        </authorList>
    </citation>
    <scope>NUCLEOTIDE SEQUENCE</scope>
    <source>
        <strain evidence="2">NA20</strain>
    </source>
</reference>
<dbReference type="EMBL" id="JAKLTR010000005">
    <property type="protein sequence ID" value="MCG2614579.1"/>
    <property type="molecule type" value="Genomic_DNA"/>
</dbReference>
<dbReference type="RefSeq" id="WP_237871127.1">
    <property type="nucleotide sequence ID" value="NZ_JAKLTR010000005.1"/>
</dbReference>
<accession>A0ABS9KQK1</accession>
<gene>
    <name evidence="2" type="ORF">LZZ85_09815</name>
</gene>
<comment type="caution">
    <text evidence="2">The sequence shown here is derived from an EMBL/GenBank/DDBJ whole genome shotgun (WGS) entry which is preliminary data.</text>
</comment>
<evidence type="ECO:0000313" key="2">
    <source>
        <dbReference type="EMBL" id="MCG2614579.1"/>
    </source>
</evidence>
<protein>
    <recommendedName>
        <fullName evidence="4">YD repeat-containing protein</fullName>
    </recommendedName>
</protein>